<accession>A0AAV4AK62</accession>
<feature type="transmembrane region" description="Helical" evidence="1">
    <location>
        <begin position="12"/>
        <end position="32"/>
    </location>
</feature>
<organism evidence="2 3">
    <name type="scientific">Plakobranchus ocellatus</name>
    <dbReference type="NCBI Taxonomy" id="259542"/>
    <lineage>
        <taxon>Eukaryota</taxon>
        <taxon>Metazoa</taxon>
        <taxon>Spiralia</taxon>
        <taxon>Lophotrochozoa</taxon>
        <taxon>Mollusca</taxon>
        <taxon>Gastropoda</taxon>
        <taxon>Heterobranchia</taxon>
        <taxon>Euthyneura</taxon>
        <taxon>Panpulmonata</taxon>
        <taxon>Sacoglossa</taxon>
        <taxon>Placobranchoidea</taxon>
        <taxon>Plakobranchidae</taxon>
        <taxon>Plakobranchus</taxon>
    </lineage>
</organism>
<keyword evidence="1" id="KW-0472">Membrane</keyword>
<keyword evidence="1" id="KW-1133">Transmembrane helix</keyword>
<dbReference type="Proteomes" id="UP000735302">
    <property type="component" value="Unassembled WGS sequence"/>
</dbReference>
<evidence type="ECO:0000256" key="1">
    <source>
        <dbReference type="SAM" id="Phobius"/>
    </source>
</evidence>
<gene>
    <name evidence="2" type="ORF">PoB_003349600</name>
</gene>
<dbReference type="EMBL" id="BLXT01003829">
    <property type="protein sequence ID" value="GFO06991.1"/>
    <property type="molecule type" value="Genomic_DNA"/>
</dbReference>
<reference evidence="2 3" key="1">
    <citation type="journal article" date="2021" name="Elife">
        <title>Chloroplast acquisition without the gene transfer in kleptoplastic sea slugs, Plakobranchus ocellatus.</title>
        <authorList>
            <person name="Maeda T."/>
            <person name="Takahashi S."/>
            <person name="Yoshida T."/>
            <person name="Shimamura S."/>
            <person name="Takaki Y."/>
            <person name="Nagai Y."/>
            <person name="Toyoda A."/>
            <person name="Suzuki Y."/>
            <person name="Arimoto A."/>
            <person name="Ishii H."/>
            <person name="Satoh N."/>
            <person name="Nishiyama T."/>
            <person name="Hasebe M."/>
            <person name="Maruyama T."/>
            <person name="Minagawa J."/>
            <person name="Obokata J."/>
            <person name="Shigenobu S."/>
        </authorList>
    </citation>
    <scope>NUCLEOTIDE SEQUENCE [LARGE SCALE GENOMIC DNA]</scope>
</reference>
<proteinExistence type="predicted"/>
<evidence type="ECO:0000313" key="3">
    <source>
        <dbReference type="Proteomes" id="UP000735302"/>
    </source>
</evidence>
<evidence type="ECO:0000313" key="2">
    <source>
        <dbReference type="EMBL" id="GFO06991.1"/>
    </source>
</evidence>
<keyword evidence="1" id="KW-0812">Transmembrane</keyword>
<protein>
    <submittedName>
        <fullName evidence="2">Uncharacterized protein</fullName>
    </submittedName>
</protein>
<keyword evidence="3" id="KW-1185">Reference proteome</keyword>
<comment type="caution">
    <text evidence="2">The sequence shown here is derived from an EMBL/GenBank/DDBJ whole genome shotgun (WGS) entry which is preliminary data.</text>
</comment>
<name>A0AAV4AK62_9GAST</name>
<dbReference type="AlphaFoldDB" id="A0AAV4AK62"/>
<sequence>MQNSSDTISLQFTLSYPKFLLYIIVLSAFPFADDTRTIERPILTVWVPCLSRDATLLGERWILEVEVMIVQAINGNCLSIPLWRPMSPFKWVTGDLSGRAAGHIFSKWSLSQFQWRSYLACWK</sequence>